<dbReference type="EMBL" id="BAAAPZ010000002">
    <property type="protein sequence ID" value="GAA2089903.1"/>
    <property type="molecule type" value="Genomic_DNA"/>
</dbReference>
<dbReference type="PRINTS" id="PR00036">
    <property type="entry name" value="HTHLACI"/>
</dbReference>
<protein>
    <submittedName>
        <fullName evidence="5">LacI family DNA-binding transcriptional regulator</fullName>
    </submittedName>
</protein>
<dbReference type="SMART" id="SM00354">
    <property type="entry name" value="HTH_LACI"/>
    <property type="match status" value="1"/>
</dbReference>
<evidence type="ECO:0000313" key="6">
    <source>
        <dbReference type="Proteomes" id="UP001500984"/>
    </source>
</evidence>
<dbReference type="Gene3D" id="3.40.50.2300">
    <property type="match status" value="2"/>
</dbReference>
<feature type="domain" description="HTH lacI-type" evidence="4">
    <location>
        <begin position="2"/>
        <end position="56"/>
    </location>
</feature>
<dbReference type="PANTHER" id="PTHR30146">
    <property type="entry name" value="LACI-RELATED TRANSCRIPTIONAL REPRESSOR"/>
    <property type="match status" value="1"/>
</dbReference>
<dbReference type="InterPro" id="IPR046335">
    <property type="entry name" value="LacI/GalR-like_sensor"/>
</dbReference>
<dbReference type="CDD" id="cd01392">
    <property type="entry name" value="HTH_LacI"/>
    <property type="match status" value="1"/>
</dbReference>
<keyword evidence="2 5" id="KW-0238">DNA-binding</keyword>
<keyword evidence="6" id="KW-1185">Reference proteome</keyword>
<comment type="caution">
    <text evidence="5">The sequence shown here is derived from an EMBL/GenBank/DDBJ whole genome shotgun (WGS) entry which is preliminary data.</text>
</comment>
<accession>A0ABN2WDE9</accession>
<dbReference type="Proteomes" id="UP001500984">
    <property type="component" value="Unassembled WGS sequence"/>
</dbReference>
<evidence type="ECO:0000259" key="4">
    <source>
        <dbReference type="PROSITE" id="PS50932"/>
    </source>
</evidence>
<dbReference type="RefSeq" id="WP_291797266.1">
    <property type="nucleotide sequence ID" value="NZ_BAAAPZ010000002.1"/>
</dbReference>
<organism evidence="5 6">
    <name type="scientific">Brevibacterium salitolerans</name>
    <dbReference type="NCBI Taxonomy" id="1403566"/>
    <lineage>
        <taxon>Bacteria</taxon>
        <taxon>Bacillati</taxon>
        <taxon>Actinomycetota</taxon>
        <taxon>Actinomycetes</taxon>
        <taxon>Micrococcales</taxon>
        <taxon>Brevibacteriaceae</taxon>
        <taxon>Brevibacterium</taxon>
    </lineage>
</organism>
<keyword evidence="3" id="KW-0804">Transcription</keyword>
<name>A0ABN2WDE9_9MICO</name>
<evidence type="ECO:0000256" key="3">
    <source>
        <dbReference type="ARBA" id="ARBA00023163"/>
    </source>
</evidence>
<gene>
    <name evidence="5" type="ORF">GCM10009823_05980</name>
</gene>
<keyword evidence="1" id="KW-0805">Transcription regulation</keyword>
<dbReference type="Pfam" id="PF00356">
    <property type="entry name" value="LacI"/>
    <property type="match status" value="1"/>
</dbReference>
<dbReference type="Gene3D" id="1.10.260.40">
    <property type="entry name" value="lambda repressor-like DNA-binding domains"/>
    <property type="match status" value="1"/>
</dbReference>
<proteinExistence type="predicted"/>
<evidence type="ECO:0000256" key="2">
    <source>
        <dbReference type="ARBA" id="ARBA00023125"/>
    </source>
</evidence>
<evidence type="ECO:0000313" key="5">
    <source>
        <dbReference type="EMBL" id="GAA2089903.1"/>
    </source>
</evidence>
<dbReference type="PROSITE" id="PS50932">
    <property type="entry name" value="HTH_LACI_2"/>
    <property type="match status" value="1"/>
</dbReference>
<dbReference type="GO" id="GO:0003677">
    <property type="term" value="F:DNA binding"/>
    <property type="evidence" value="ECO:0007669"/>
    <property type="project" value="UniProtKB-KW"/>
</dbReference>
<sequence>MVTSRDVARAAGVSQATVSRVLNGSSAVSGATRERVLGAIEALGYHRNEAAATMKTSRTHAVGVIVEELTNPFYVEVLEALSEVFSARGQRMTIWDSSHQAEQAVQAIRAGSVDGVVMAAWREDSAAMRAALEGRAPVVMLNRRPAGDGFDSVTSENRAGGALVADYLAVHGIRRPVFVAGREGTSTADERREGFLARTAALGLPAPVLLDGEFSYERTETQVRRHVRREGPPQAVFCANDLMALAALNALAESGVDVPGETWVIGFDDVRLASWPLIGLTTVSQHSQEMAQAGATLLMDRIEGRLGPWEHRVFAARLVPRRSTAGAPVPVAPQPSPAR</sequence>
<dbReference type="SUPFAM" id="SSF53822">
    <property type="entry name" value="Periplasmic binding protein-like I"/>
    <property type="match status" value="1"/>
</dbReference>
<dbReference type="InterPro" id="IPR028082">
    <property type="entry name" value="Peripla_BP_I"/>
</dbReference>
<reference evidence="5 6" key="1">
    <citation type="journal article" date="2019" name="Int. J. Syst. Evol. Microbiol.">
        <title>The Global Catalogue of Microorganisms (GCM) 10K type strain sequencing project: providing services to taxonomists for standard genome sequencing and annotation.</title>
        <authorList>
            <consortium name="The Broad Institute Genomics Platform"/>
            <consortium name="The Broad Institute Genome Sequencing Center for Infectious Disease"/>
            <person name="Wu L."/>
            <person name="Ma J."/>
        </authorList>
    </citation>
    <scope>NUCLEOTIDE SEQUENCE [LARGE SCALE GENOMIC DNA]</scope>
    <source>
        <strain evidence="5 6">JCM 15900</strain>
    </source>
</reference>
<dbReference type="CDD" id="cd06278">
    <property type="entry name" value="PBP1_LacI-like"/>
    <property type="match status" value="1"/>
</dbReference>
<dbReference type="InterPro" id="IPR000843">
    <property type="entry name" value="HTH_LacI"/>
</dbReference>
<evidence type="ECO:0000256" key="1">
    <source>
        <dbReference type="ARBA" id="ARBA00023015"/>
    </source>
</evidence>
<dbReference type="SUPFAM" id="SSF47413">
    <property type="entry name" value="lambda repressor-like DNA-binding domains"/>
    <property type="match status" value="1"/>
</dbReference>
<dbReference type="InterPro" id="IPR010982">
    <property type="entry name" value="Lambda_DNA-bd_dom_sf"/>
</dbReference>
<dbReference type="PANTHER" id="PTHR30146:SF109">
    <property type="entry name" value="HTH-TYPE TRANSCRIPTIONAL REGULATOR GALS"/>
    <property type="match status" value="1"/>
</dbReference>
<dbReference type="Pfam" id="PF13377">
    <property type="entry name" value="Peripla_BP_3"/>
    <property type="match status" value="1"/>
</dbReference>